<protein>
    <submittedName>
        <fullName evidence="3">Uncharacterized protein LOC120250682 isoform X1</fullName>
    </submittedName>
</protein>
<dbReference type="AlphaFoldDB" id="A0AB40AKG9"/>
<keyword evidence="2" id="KW-1185">Reference proteome</keyword>
<feature type="compositionally biased region" description="Polar residues" evidence="1">
    <location>
        <begin position="13"/>
        <end position="25"/>
    </location>
</feature>
<feature type="region of interest" description="Disordered" evidence="1">
    <location>
        <begin position="1"/>
        <end position="25"/>
    </location>
</feature>
<feature type="region of interest" description="Disordered" evidence="1">
    <location>
        <begin position="45"/>
        <end position="77"/>
    </location>
</feature>
<evidence type="ECO:0000256" key="1">
    <source>
        <dbReference type="SAM" id="MobiDB-lite"/>
    </source>
</evidence>
<dbReference type="Proteomes" id="UP001515500">
    <property type="component" value="Chromosome 19"/>
</dbReference>
<gene>
    <name evidence="3" type="primary">LOC120250682</name>
</gene>
<proteinExistence type="predicted"/>
<evidence type="ECO:0000313" key="3">
    <source>
        <dbReference type="RefSeq" id="XP_039115448.1"/>
    </source>
</evidence>
<reference evidence="3" key="1">
    <citation type="submission" date="2025-08" db="UniProtKB">
        <authorList>
            <consortium name="RefSeq"/>
        </authorList>
    </citation>
    <scope>IDENTIFICATION</scope>
</reference>
<evidence type="ECO:0000313" key="2">
    <source>
        <dbReference type="Proteomes" id="UP001515500"/>
    </source>
</evidence>
<accession>A0AB40AKG9</accession>
<feature type="compositionally biased region" description="Low complexity" evidence="1">
    <location>
        <begin position="66"/>
        <end position="77"/>
    </location>
</feature>
<dbReference type="RefSeq" id="XP_039115448.1">
    <property type="nucleotide sequence ID" value="XM_039259514.1"/>
</dbReference>
<sequence>MASGHPENEVVSDPNSLQNENPSSGEAVSNAIIDVLLRLTLWRSPEGPGLRGEGGAPSLSPMAMATMPSSGPSSITTSMSLSISSRIQLMLTKCISMTFHAIKCSR</sequence>
<organism evidence="2 3">
    <name type="scientific">Dioscorea cayennensis subsp. rotundata</name>
    <name type="common">White Guinea yam</name>
    <name type="synonym">Dioscorea rotundata</name>
    <dbReference type="NCBI Taxonomy" id="55577"/>
    <lineage>
        <taxon>Eukaryota</taxon>
        <taxon>Viridiplantae</taxon>
        <taxon>Streptophyta</taxon>
        <taxon>Embryophyta</taxon>
        <taxon>Tracheophyta</taxon>
        <taxon>Spermatophyta</taxon>
        <taxon>Magnoliopsida</taxon>
        <taxon>Liliopsida</taxon>
        <taxon>Dioscoreales</taxon>
        <taxon>Dioscoreaceae</taxon>
        <taxon>Dioscorea</taxon>
    </lineage>
</organism>
<name>A0AB40AKG9_DIOCR</name>
<dbReference type="GeneID" id="120250682"/>